<evidence type="ECO:0000313" key="2">
    <source>
        <dbReference type="Proteomes" id="UP001341281"/>
    </source>
</evidence>
<evidence type="ECO:0000313" key="1">
    <source>
        <dbReference type="EMBL" id="WVZ84203.1"/>
    </source>
</evidence>
<keyword evidence="2" id="KW-1185">Reference proteome</keyword>
<proteinExistence type="predicted"/>
<gene>
    <name evidence="1" type="ORF">U9M48_031258</name>
</gene>
<dbReference type="AlphaFoldDB" id="A0AAQ3U2W2"/>
<accession>A0AAQ3U2W2</accession>
<dbReference type="Proteomes" id="UP001341281">
    <property type="component" value="Chromosome 07"/>
</dbReference>
<protein>
    <submittedName>
        <fullName evidence="1">Uncharacterized protein</fullName>
    </submittedName>
</protein>
<sequence>MLNEISARQISSCINVRHPAQQPPPRPLAVVLPENVRRSGRLCPPAWPPGTTRLRRPPRPSVARLCRLVPPGPASPPAQLAEGINQGRGGDSEVAGCGHDAAAPPLLLLYEVSVADPTRHGGGAGSRDSAAQQQADPAYSTFLASQNPSHPTDTGSMFATENSSEFASLVSMVADYWLSRTTHSTTRWELERGWTAMRYPNPVSTFWLPKFSVDLFIVRNCRGLDFSDVL</sequence>
<dbReference type="EMBL" id="CP144751">
    <property type="protein sequence ID" value="WVZ84203.1"/>
    <property type="molecule type" value="Genomic_DNA"/>
</dbReference>
<reference evidence="1 2" key="1">
    <citation type="submission" date="2024-02" db="EMBL/GenBank/DDBJ databases">
        <title>High-quality chromosome-scale genome assembly of Pensacola bahiagrass (Paspalum notatum Flugge var. saurae).</title>
        <authorList>
            <person name="Vega J.M."/>
            <person name="Podio M."/>
            <person name="Orjuela J."/>
            <person name="Siena L.A."/>
            <person name="Pessino S.C."/>
            <person name="Combes M.C."/>
            <person name="Mariac C."/>
            <person name="Albertini E."/>
            <person name="Pupilli F."/>
            <person name="Ortiz J.P.A."/>
            <person name="Leblanc O."/>
        </authorList>
    </citation>
    <scope>NUCLEOTIDE SEQUENCE [LARGE SCALE GENOMIC DNA]</scope>
    <source>
        <strain evidence="1">R1</strain>
        <tissue evidence="1">Leaf</tissue>
    </source>
</reference>
<name>A0AAQ3U2W2_PASNO</name>
<organism evidence="1 2">
    <name type="scientific">Paspalum notatum var. saurae</name>
    <dbReference type="NCBI Taxonomy" id="547442"/>
    <lineage>
        <taxon>Eukaryota</taxon>
        <taxon>Viridiplantae</taxon>
        <taxon>Streptophyta</taxon>
        <taxon>Embryophyta</taxon>
        <taxon>Tracheophyta</taxon>
        <taxon>Spermatophyta</taxon>
        <taxon>Magnoliopsida</taxon>
        <taxon>Liliopsida</taxon>
        <taxon>Poales</taxon>
        <taxon>Poaceae</taxon>
        <taxon>PACMAD clade</taxon>
        <taxon>Panicoideae</taxon>
        <taxon>Andropogonodae</taxon>
        <taxon>Paspaleae</taxon>
        <taxon>Paspalinae</taxon>
        <taxon>Paspalum</taxon>
    </lineage>
</organism>